<evidence type="ECO:0000313" key="3">
    <source>
        <dbReference type="Proteomes" id="UP000322917"/>
    </source>
</evidence>
<protein>
    <submittedName>
        <fullName evidence="2">Uncharacterized protein</fullName>
    </submittedName>
</protein>
<sequence>MNSMVKKTVIYSLVGVMQIGFGVAVTEASPLPAGNWQPQTIQMDHRYDYDRERQREHDRRVREENRRHEREMRRRDHESEREWHARQEREKERHEQALREIAALVIGIVIGNAN</sequence>
<dbReference type="RefSeq" id="WP_149736146.1">
    <property type="nucleotide sequence ID" value="NZ_FQZD01000046.1"/>
</dbReference>
<reference evidence="2 3" key="1">
    <citation type="submission" date="2016-11" db="EMBL/GenBank/DDBJ databases">
        <authorList>
            <person name="Varghese N."/>
            <person name="Submissions S."/>
        </authorList>
    </citation>
    <scope>NUCLEOTIDE SEQUENCE [LARGE SCALE GENOMIC DNA]</scope>
    <source>
        <strain evidence="2 3">DSM 15287</strain>
    </source>
</reference>
<dbReference type="AlphaFoldDB" id="A0A1M6MXP9"/>
<proteinExistence type="predicted"/>
<organism evidence="2 3">
    <name type="scientific">Propionispora hippei DSM 15287</name>
    <dbReference type="NCBI Taxonomy" id="1123003"/>
    <lineage>
        <taxon>Bacteria</taxon>
        <taxon>Bacillati</taxon>
        <taxon>Bacillota</taxon>
        <taxon>Negativicutes</taxon>
        <taxon>Selenomonadales</taxon>
        <taxon>Sporomusaceae</taxon>
        <taxon>Propionispora</taxon>
    </lineage>
</organism>
<keyword evidence="3" id="KW-1185">Reference proteome</keyword>
<dbReference type="Proteomes" id="UP000322917">
    <property type="component" value="Unassembled WGS sequence"/>
</dbReference>
<dbReference type="EMBL" id="FQZD01000046">
    <property type="protein sequence ID" value="SHJ88215.1"/>
    <property type="molecule type" value="Genomic_DNA"/>
</dbReference>
<evidence type="ECO:0000313" key="2">
    <source>
        <dbReference type="EMBL" id="SHJ88215.1"/>
    </source>
</evidence>
<gene>
    <name evidence="2" type="ORF">SAMN02745170_03575</name>
</gene>
<dbReference type="OrthoDB" id="1685020at2"/>
<name>A0A1M6MXP9_9FIRM</name>
<evidence type="ECO:0000256" key="1">
    <source>
        <dbReference type="SAM" id="MobiDB-lite"/>
    </source>
</evidence>
<accession>A0A1M6MXP9</accession>
<feature type="region of interest" description="Disordered" evidence="1">
    <location>
        <begin position="51"/>
        <end position="94"/>
    </location>
</feature>